<gene>
    <name evidence="2" type="ORF">GTP55_23515</name>
</gene>
<proteinExistence type="predicted"/>
<protein>
    <recommendedName>
        <fullName evidence="4">Glycosyltransferase RgtA/B/C/D-like domain-containing protein</fullName>
    </recommendedName>
</protein>
<sequence>MPFHHVQNLSPAREKLFSLASLLLIYGLCALMVIIVWNARHVNGVTGDEPHYLIMANGLAQHGTLEQTVAYKSALEPPERAKAFGQPPGTKPDASFVHSVAGPHGQFNVHNIGLPLLLAIPFTIGGMVGAKVFMMLFGALIVVFAWKFSALFSTNQRHRWLAVCATCIGMPLLPAANQIYPDLMAGALAMMGLYWFSTTQDKRSMPLELLFAAAVAYLPWLQIKFGPACGVILLAVMSKIFAESRDLKRIARIAAVAALSCLTLIAYNSYAFGKASGPYLQGALDASPASLMVFLGLFIDQNQGFLVQNPVFLIGLLGMGWLYRSRRPLALLGGVLFLSMILLNALHPNWYGGWSFSGRFGWTAVVVFMIPTLYGLLELARRSERAFAAIVLLVMLIQAYLLYHYAFTAPDLYNRAPTTPFDAYAELYPAIHSWLPALYSITWAVSHLPNYTWLTVVIVLPLAGFARKVEFKRFGLLAAAFFALMYGVGTAIINAASSPLPAHKDEVFAAATLPSQTGRIDGSTRVAEPGKDTPGFVSFGPYLPYPRSTYRITVKYSSPAARSEPVALFDVLDTGAQQALMIRELPGTDGAVSEFTADFKIISLQKAPVLEFRNLWAGKHAFKLYDISVKAVRD</sequence>
<feature type="transmembrane region" description="Helical" evidence="1">
    <location>
        <begin position="386"/>
        <end position="406"/>
    </location>
</feature>
<comment type="caution">
    <text evidence="2">The sequence shown here is derived from an EMBL/GenBank/DDBJ whole genome shotgun (WGS) entry which is preliminary data.</text>
</comment>
<feature type="transmembrane region" description="Helical" evidence="1">
    <location>
        <begin position="209"/>
        <end position="237"/>
    </location>
</feature>
<feature type="transmembrane region" description="Helical" evidence="1">
    <location>
        <begin position="16"/>
        <end position="37"/>
    </location>
</feature>
<name>A0ABW9WM78_9BURK</name>
<reference evidence="2 3" key="1">
    <citation type="submission" date="2019-12" db="EMBL/GenBank/DDBJ databases">
        <title>Novel species isolated from a subtropical stream in China.</title>
        <authorList>
            <person name="Lu H."/>
        </authorList>
    </citation>
    <scope>NUCLEOTIDE SEQUENCE [LARGE SCALE GENOMIC DNA]</scope>
    <source>
        <strain evidence="2 3">FT109W</strain>
    </source>
</reference>
<keyword evidence="1" id="KW-0472">Membrane</keyword>
<feature type="transmembrane region" description="Helical" evidence="1">
    <location>
        <begin position="305"/>
        <end position="322"/>
    </location>
</feature>
<accession>A0ABW9WM78</accession>
<dbReference type="Proteomes" id="UP000466332">
    <property type="component" value="Unassembled WGS sequence"/>
</dbReference>
<organism evidence="2 3">
    <name type="scientific">Duganella margarita</name>
    <dbReference type="NCBI Taxonomy" id="2692170"/>
    <lineage>
        <taxon>Bacteria</taxon>
        <taxon>Pseudomonadati</taxon>
        <taxon>Pseudomonadota</taxon>
        <taxon>Betaproteobacteria</taxon>
        <taxon>Burkholderiales</taxon>
        <taxon>Oxalobacteraceae</taxon>
        <taxon>Telluria group</taxon>
        <taxon>Duganella</taxon>
    </lineage>
</organism>
<feature type="transmembrane region" description="Helical" evidence="1">
    <location>
        <begin position="359"/>
        <end position="377"/>
    </location>
</feature>
<dbReference type="EMBL" id="WWCS01000019">
    <property type="protein sequence ID" value="MYN42316.1"/>
    <property type="molecule type" value="Genomic_DNA"/>
</dbReference>
<keyword evidence="1" id="KW-0812">Transmembrane</keyword>
<dbReference type="RefSeq" id="WP_161047230.1">
    <property type="nucleotide sequence ID" value="NZ_WWCS01000019.1"/>
</dbReference>
<evidence type="ECO:0000313" key="3">
    <source>
        <dbReference type="Proteomes" id="UP000466332"/>
    </source>
</evidence>
<evidence type="ECO:0008006" key="4">
    <source>
        <dbReference type="Google" id="ProtNLM"/>
    </source>
</evidence>
<feature type="transmembrane region" description="Helical" evidence="1">
    <location>
        <begin position="474"/>
        <end position="496"/>
    </location>
</feature>
<keyword evidence="3" id="KW-1185">Reference proteome</keyword>
<feature type="transmembrane region" description="Helical" evidence="1">
    <location>
        <begin position="437"/>
        <end position="462"/>
    </location>
</feature>
<feature type="transmembrane region" description="Helical" evidence="1">
    <location>
        <begin position="249"/>
        <end position="267"/>
    </location>
</feature>
<feature type="transmembrane region" description="Helical" evidence="1">
    <location>
        <begin position="116"/>
        <end position="146"/>
    </location>
</feature>
<evidence type="ECO:0000256" key="1">
    <source>
        <dbReference type="SAM" id="Phobius"/>
    </source>
</evidence>
<feature type="transmembrane region" description="Helical" evidence="1">
    <location>
        <begin position="329"/>
        <end position="347"/>
    </location>
</feature>
<keyword evidence="1" id="KW-1133">Transmembrane helix</keyword>
<feature type="transmembrane region" description="Helical" evidence="1">
    <location>
        <begin position="158"/>
        <end position="173"/>
    </location>
</feature>
<evidence type="ECO:0000313" key="2">
    <source>
        <dbReference type="EMBL" id="MYN42316.1"/>
    </source>
</evidence>